<evidence type="ECO:0000256" key="5">
    <source>
        <dbReference type="SAM" id="Phobius"/>
    </source>
</evidence>
<feature type="transmembrane region" description="Helical" evidence="5">
    <location>
        <begin position="207"/>
        <end position="228"/>
    </location>
</feature>
<dbReference type="Gene3D" id="1.50.10.150">
    <property type="entry name" value="Voltage-dependent anion channel"/>
    <property type="match status" value="1"/>
</dbReference>
<comment type="subcellular location">
    <subcellularLocation>
        <location evidence="1">Membrane</location>
        <topology evidence="1">Multi-pass membrane protein</topology>
    </subcellularLocation>
</comment>
<gene>
    <name evidence="6" type="ORF">B0G62_11774</name>
</gene>
<sequence length="330" mass="34924">MNEWMMKHEPMPAGFFGIAVGMLALAGAWRVAARLWEVPAFAGTALTVVGLVVWAAVMAMYALKWVAHRDAARKEWQHEVQSSFVALAPVSTMLAAQAIKLWSHDAGLALFVAGATAQIGVGVMLHGRLWQGGRNAELVTPAIYLPTVAAGFVAATTAAIFGLPELAAMFFGSGALSWLAIESKLLNRAALSAPTAPALRPTFGVQLAPPVVGGVAWMAIMTSMHVSLTGAAGIVAYALLGYGLYQALLLLRLLPWIRAQAFAPSYWAFSFGVAALPTLAMLIAQHGGPRWVPELAFVLFVASTAAIGLLMVKTTALLWEGKLLPVRALQ</sequence>
<keyword evidence="7" id="KW-1185">Reference proteome</keyword>
<dbReference type="PANTHER" id="PTHR37955">
    <property type="entry name" value="TELLURITE RESISTANCE PROTEIN TEHA"/>
    <property type="match status" value="1"/>
</dbReference>
<evidence type="ECO:0000256" key="4">
    <source>
        <dbReference type="ARBA" id="ARBA00023136"/>
    </source>
</evidence>
<dbReference type="EMBL" id="PQGA01000017">
    <property type="protein sequence ID" value="POR47699.1"/>
    <property type="molecule type" value="Genomic_DNA"/>
</dbReference>
<dbReference type="InterPro" id="IPR038665">
    <property type="entry name" value="Voltage-dep_anion_channel_sf"/>
</dbReference>
<keyword evidence="2 5" id="KW-0812">Transmembrane</keyword>
<dbReference type="Pfam" id="PF03595">
    <property type="entry name" value="SLAC1"/>
    <property type="match status" value="1"/>
</dbReference>
<proteinExistence type="predicted"/>
<accession>A0A2S4LZC6</accession>
<feature type="transmembrane region" description="Helical" evidence="5">
    <location>
        <begin position="234"/>
        <end position="254"/>
    </location>
</feature>
<feature type="transmembrane region" description="Helical" evidence="5">
    <location>
        <begin position="296"/>
        <end position="319"/>
    </location>
</feature>
<comment type="caution">
    <text evidence="6">The sequence shown here is derived from an EMBL/GenBank/DDBJ whole genome shotgun (WGS) entry which is preliminary data.</text>
</comment>
<dbReference type="GO" id="GO:0005886">
    <property type="term" value="C:plasma membrane"/>
    <property type="evidence" value="ECO:0007669"/>
    <property type="project" value="TreeGrafter"/>
</dbReference>
<feature type="transmembrane region" description="Helical" evidence="5">
    <location>
        <begin position="266"/>
        <end position="284"/>
    </location>
</feature>
<dbReference type="RefSeq" id="WP_244193354.1">
    <property type="nucleotide sequence ID" value="NZ_PQGA01000017.1"/>
</dbReference>
<evidence type="ECO:0000256" key="3">
    <source>
        <dbReference type="ARBA" id="ARBA00022989"/>
    </source>
</evidence>
<name>A0A2S4LZC6_9BURK</name>
<dbReference type="NCBIfam" id="NF008032">
    <property type="entry name" value="PRK10764.1"/>
    <property type="match status" value="1"/>
</dbReference>
<keyword evidence="4 5" id="KW-0472">Membrane</keyword>
<dbReference type="InterPro" id="IPR052951">
    <property type="entry name" value="Tellurite_res_ion_channel"/>
</dbReference>
<keyword evidence="3 5" id="KW-1133">Transmembrane helix</keyword>
<evidence type="ECO:0000256" key="1">
    <source>
        <dbReference type="ARBA" id="ARBA00004141"/>
    </source>
</evidence>
<dbReference type="Proteomes" id="UP000237381">
    <property type="component" value="Unassembled WGS sequence"/>
</dbReference>
<evidence type="ECO:0000313" key="6">
    <source>
        <dbReference type="EMBL" id="POR47699.1"/>
    </source>
</evidence>
<protein>
    <submittedName>
        <fullName evidence="6">Tellurite resistance protein</fullName>
    </submittedName>
</protein>
<feature type="transmembrane region" description="Helical" evidence="5">
    <location>
        <begin position="108"/>
        <end position="130"/>
    </location>
</feature>
<evidence type="ECO:0000313" key="7">
    <source>
        <dbReference type="Proteomes" id="UP000237381"/>
    </source>
</evidence>
<organism evidence="6 7">
    <name type="scientific">Paraburkholderia eburnea</name>
    <dbReference type="NCBI Taxonomy" id="1189126"/>
    <lineage>
        <taxon>Bacteria</taxon>
        <taxon>Pseudomonadati</taxon>
        <taxon>Pseudomonadota</taxon>
        <taxon>Betaproteobacteria</taxon>
        <taxon>Burkholderiales</taxon>
        <taxon>Burkholderiaceae</taxon>
        <taxon>Paraburkholderia</taxon>
    </lineage>
</organism>
<reference evidence="6 7" key="1">
    <citation type="submission" date="2018-01" db="EMBL/GenBank/DDBJ databases">
        <title>Genomic Encyclopedia of Type Strains, Phase III (KMG-III): the genomes of soil and plant-associated and newly described type strains.</title>
        <authorList>
            <person name="Whitman W."/>
        </authorList>
    </citation>
    <scope>NUCLEOTIDE SEQUENCE [LARGE SCALE GENOMIC DNA]</scope>
    <source>
        <strain evidence="6 7">JCM 18070</strain>
    </source>
</reference>
<feature type="transmembrane region" description="Helical" evidence="5">
    <location>
        <begin position="40"/>
        <end position="63"/>
    </location>
</feature>
<dbReference type="GO" id="GO:0046583">
    <property type="term" value="F:monoatomic cation efflux transmembrane transporter activity"/>
    <property type="evidence" value="ECO:0007669"/>
    <property type="project" value="TreeGrafter"/>
</dbReference>
<dbReference type="InterPro" id="IPR004695">
    <property type="entry name" value="SLAC1/Mae1/Ssu1/TehA"/>
</dbReference>
<feature type="transmembrane region" description="Helical" evidence="5">
    <location>
        <begin position="142"/>
        <end position="161"/>
    </location>
</feature>
<dbReference type="AlphaFoldDB" id="A0A2S4LZC6"/>
<evidence type="ECO:0000256" key="2">
    <source>
        <dbReference type="ARBA" id="ARBA00022692"/>
    </source>
</evidence>
<dbReference type="PANTHER" id="PTHR37955:SF1">
    <property type="entry name" value="DEP DOMAIN-CONTAINING PROTEIN"/>
    <property type="match status" value="1"/>
</dbReference>